<reference evidence="1 2" key="1">
    <citation type="submission" date="2020-09" db="EMBL/GenBank/DDBJ databases">
        <title>Flavimobilis rhizosphaerae sp. nov., isolated from rhizosphere soil of Spartina alterniflora.</title>
        <authorList>
            <person name="Hanqin C."/>
        </authorList>
    </citation>
    <scope>NUCLEOTIDE SEQUENCE [LARGE SCALE GENOMIC DNA]</scope>
    <source>
        <strain evidence="1 2">GY 10621</strain>
    </source>
</reference>
<protein>
    <submittedName>
        <fullName evidence="1">Uncharacterized protein</fullName>
    </submittedName>
</protein>
<organism evidence="1 2">
    <name type="scientific">Flavimobilis rhizosphaerae</name>
    <dbReference type="NCBI Taxonomy" id="2775421"/>
    <lineage>
        <taxon>Bacteria</taxon>
        <taxon>Bacillati</taxon>
        <taxon>Actinomycetota</taxon>
        <taxon>Actinomycetes</taxon>
        <taxon>Micrococcales</taxon>
        <taxon>Jonesiaceae</taxon>
        <taxon>Flavimobilis</taxon>
    </lineage>
</organism>
<dbReference type="Proteomes" id="UP000642107">
    <property type="component" value="Unassembled WGS sequence"/>
</dbReference>
<sequence>MAPHDPRRAELERVHVATTALHARLTTGVAAMLREAGSVRRTARSDA</sequence>
<accession>A0ABR9DSR2</accession>
<keyword evidence="2" id="KW-1185">Reference proteome</keyword>
<dbReference type="EMBL" id="JACZDF010000006">
    <property type="protein sequence ID" value="MBD9700048.1"/>
    <property type="molecule type" value="Genomic_DNA"/>
</dbReference>
<name>A0ABR9DSR2_9MICO</name>
<evidence type="ECO:0000313" key="2">
    <source>
        <dbReference type="Proteomes" id="UP000642107"/>
    </source>
</evidence>
<gene>
    <name evidence="1" type="ORF">IGS67_11185</name>
</gene>
<dbReference type="RefSeq" id="WP_192280969.1">
    <property type="nucleotide sequence ID" value="NZ_JACZDF010000006.1"/>
</dbReference>
<evidence type="ECO:0000313" key="1">
    <source>
        <dbReference type="EMBL" id="MBD9700048.1"/>
    </source>
</evidence>
<proteinExistence type="predicted"/>
<comment type="caution">
    <text evidence="1">The sequence shown here is derived from an EMBL/GenBank/DDBJ whole genome shotgun (WGS) entry which is preliminary data.</text>
</comment>